<dbReference type="Proteomes" id="UP000017837">
    <property type="component" value="Unassembled WGS sequence"/>
</dbReference>
<dbReference type="EMBL" id="AWGB01000013">
    <property type="protein sequence ID" value="ESQ92354.1"/>
    <property type="molecule type" value="Genomic_DNA"/>
</dbReference>
<keyword evidence="7 9" id="KW-0472">Membrane</keyword>
<organism evidence="12 13">
    <name type="scientific">Asticcacaulis benevestitus DSM 16100 = ATCC BAA-896</name>
    <dbReference type="NCBI Taxonomy" id="1121022"/>
    <lineage>
        <taxon>Bacteria</taxon>
        <taxon>Pseudomonadati</taxon>
        <taxon>Pseudomonadota</taxon>
        <taxon>Alphaproteobacteria</taxon>
        <taxon>Caulobacterales</taxon>
        <taxon>Caulobacteraceae</taxon>
        <taxon>Asticcacaulis</taxon>
    </lineage>
</organism>
<evidence type="ECO:0000256" key="4">
    <source>
        <dbReference type="ARBA" id="ARBA00022618"/>
    </source>
</evidence>
<dbReference type="RefSeq" id="WP_018081014.1">
    <property type="nucleotide sequence ID" value="NZ_AQWM01000003.1"/>
</dbReference>
<proteinExistence type="inferred from homology"/>
<dbReference type="GO" id="GO:0043093">
    <property type="term" value="P:FtsZ-dependent cytokinesis"/>
    <property type="evidence" value="ECO:0007669"/>
    <property type="project" value="UniProtKB-UniRule"/>
</dbReference>
<protein>
    <recommendedName>
        <fullName evidence="9">Cell division protein FtsQ</fullName>
    </recommendedName>
</protein>
<evidence type="ECO:0000256" key="3">
    <source>
        <dbReference type="ARBA" id="ARBA00022519"/>
    </source>
</evidence>
<evidence type="ECO:0000256" key="9">
    <source>
        <dbReference type="HAMAP-Rule" id="MF_00911"/>
    </source>
</evidence>
<dbReference type="PATRIC" id="fig|1121022.4.peg.1657"/>
<evidence type="ECO:0000256" key="8">
    <source>
        <dbReference type="ARBA" id="ARBA00023306"/>
    </source>
</evidence>
<feature type="transmembrane region" description="Helical" evidence="9">
    <location>
        <begin position="62"/>
        <end position="82"/>
    </location>
</feature>
<dbReference type="GO" id="GO:0032153">
    <property type="term" value="C:cell division site"/>
    <property type="evidence" value="ECO:0007669"/>
    <property type="project" value="UniProtKB-UniRule"/>
</dbReference>
<dbReference type="STRING" id="1121022.GCA_000376105_01348"/>
<feature type="compositionally biased region" description="Low complexity" evidence="10">
    <location>
        <begin position="32"/>
        <end position="50"/>
    </location>
</feature>
<keyword evidence="8 9" id="KW-0131">Cell cycle</keyword>
<evidence type="ECO:0000256" key="10">
    <source>
        <dbReference type="SAM" id="MobiDB-lite"/>
    </source>
</evidence>
<gene>
    <name evidence="9" type="primary">ftsQ</name>
    <name evidence="12" type="ORF">ABENE_08235</name>
</gene>
<feature type="region of interest" description="Disordered" evidence="10">
    <location>
        <begin position="1"/>
        <end position="52"/>
    </location>
</feature>
<accession>V4PY52</accession>
<comment type="function">
    <text evidence="9">Essential cell division protein.</text>
</comment>
<keyword evidence="3 9" id="KW-0997">Cell inner membrane</keyword>
<dbReference type="HAMAP" id="MF_00911">
    <property type="entry name" value="FtsQ_subfam"/>
    <property type="match status" value="1"/>
</dbReference>
<keyword evidence="5 9" id="KW-0812">Transmembrane</keyword>
<keyword evidence="2 9" id="KW-1003">Cell membrane</keyword>
<evidence type="ECO:0000256" key="1">
    <source>
        <dbReference type="ARBA" id="ARBA00004370"/>
    </source>
</evidence>
<reference evidence="12 13" key="1">
    <citation type="journal article" date="2014" name="Nature">
        <title>Sequential evolution of bacterial morphology by co-option of a developmental regulator.</title>
        <authorList>
            <person name="Jiang C."/>
            <person name="Brown P.J."/>
            <person name="Ducret A."/>
            <person name="Brun Y.V."/>
        </authorList>
    </citation>
    <scope>NUCLEOTIDE SEQUENCE [LARGE SCALE GENOMIC DNA]</scope>
    <source>
        <strain evidence="12 13">DSM 16100</strain>
    </source>
</reference>
<dbReference type="OrthoDB" id="9783091at2"/>
<dbReference type="eggNOG" id="COG1589">
    <property type="taxonomic scope" value="Bacteria"/>
</dbReference>
<dbReference type="Pfam" id="PF08478">
    <property type="entry name" value="POTRA_1"/>
    <property type="match status" value="1"/>
</dbReference>
<dbReference type="PROSITE" id="PS51779">
    <property type="entry name" value="POTRA"/>
    <property type="match status" value="1"/>
</dbReference>
<evidence type="ECO:0000256" key="5">
    <source>
        <dbReference type="ARBA" id="ARBA00022692"/>
    </source>
</evidence>
<dbReference type="InterPro" id="IPR005548">
    <property type="entry name" value="Cell_div_FtsQ/DivIB_C"/>
</dbReference>
<dbReference type="InterPro" id="IPR013685">
    <property type="entry name" value="POTRA_FtsQ_type"/>
</dbReference>
<dbReference type="Gene3D" id="3.10.20.310">
    <property type="entry name" value="membrane protein fhac"/>
    <property type="match status" value="1"/>
</dbReference>
<evidence type="ECO:0000256" key="2">
    <source>
        <dbReference type="ARBA" id="ARBA00022475"/>
    </source>
</evidence>
<evidence type="ECO:0000259" key="11">
    <source>
        <dbReference type="PROSITE" id="PS51779"/>
    </source>
</evidence>
<dbReference type="AlphaFoldDB" id="V4PY52"/>
<keyword evidence="6 9" id="KW-1133">Transmembrane helix</keyword>
<keyword evidence="4 9" id="KW-0132">Cell division</keyword>
<dbReference type="GO" id="GO:0005886">
    <property type="term" value="C:plasma membrane"/>
    <property type="evidence" value="ECO:0007669"/>
    <property type="project" value="UniProtKB-SubCell"/>
</dbReference>
<name>V4PY52_9CAUL</name>
<evidence type="ECO:0000313" key="12">
    <source>
        <dbReference type="EMBL" id="ESQ92354.1"/>
    </source>
</evidence>
<dbReference type="PANTHER" id="PTHR35851:SF1">
    <property type="entry name" value="CELL DIVISION PROTEIN FTSQ"/>
    <property type="match status" value="1"/>
</dbReference>
<keyword evidence="13" id="KW-1185">Reference proteome</keyword>
<comment type="subcellular location">
    <subcellularLocation>
        <location evidence="9">Cell inner membrane</location>
        <topology evidence="9">Single-pass type II membrane protein</topology>
    </subcellularLocation>
    <subcellularLocation>
        <location evidence="1">Membrane</location>
    </subcellularLocation>
    <text evidence="9">Localizes to the division septum.</text>
</comment>
<feature type="domain" description="POTRA" evidence="11">
    <location>
        <begin position="105"/>
        <end position="173"/>
    </location>
</feature>
<dbReference type="PANTHER" id="PTHR35851">
    <property type="entry name" value="CELL DIVISION PROTEIN FTSQ"/>
    <property type="match status" value="1"/>
</dbReference>
<evidence type="ECO:0000256" key="6">
    <source>
        <dbReference type="ARBA" id="ARBA00022989"/>
    </source>
</evidence>
<dbReference type="InterPro" id="IPR034746">
    <property type="entry name" value="POTRA"/>
</dbReference>
<dbReference type="InterPro" id="IPR026579">
    <property type="entry name" value="FtsQ"/>
</dbReference>
<evidence type="ECO:0000313" key="13">
    <source>
        <dbReference type="Proteomes" id="UP000017837"/>
    </source>
</evidence>
<dbReference type="Pfam" id="PF03799">
    <property type="entry name" value="FtsQ_DivIB_C"/>
    <property type="match status" value="1"/>
</dbReference>
<dbReference type="GO" id="GO:0090529">
    <property type="term" value="P:cell septum assembly"/>
    <property type="evidence" value="ECO:0007669"/>
    <property type="project" value="InterPro"/>
</dbReference>
<comment type="similarity">
    <text evidence="9">Belongs to the FtsQ/DivIB family. FtsQ subfamily.</text>
</comment>
<sequence length="316" mass="33764">MPAVVRGGRRQASPTAAKPEVRGASKTPRSQGGAKPRAAGRKAAAPTGKPRVIGSVHMPGELTAWLAVLVIAGLLSVVLLTGHRAQALGGAMVSFADGRVAAMGLKLKKISLVGVSPDASPDVRKALDFEMNQPFALMDLAAVQKSVENVGWVKSATVRRQFPGVLIIEVVERPRLAVWQYNGKNTVIDDQGNIIPEAISTKFTGLPYVVGEGANEAAPEIIELMRQRPELLQRTYALQRVDTRRWNILLKNTAVIKLPALNQEQALAKLDALMAQQRVLDQGFASIDLLDPDALVVVPLEAHPAPAVHPATSTAH</sequence>
<comment type="caution">
    <text evidence="12">The sequence shown here is derived from an EMBL/GenBank/DDBJ whole genome shotgun (WGS) entry which is preliminary data.</text>
</comment>
<evidence type="ECO:0000256" key="7">
    <source>
        <dbReference type="ARBA" id="ARBA00023136"/>
    </source>
</evidence>